<protein>
    <submittedName>
        <fullName evidence="1">2778_t:CDS:1</fullName>
    </submittedName>
</protein>
<keyword evidence="2" id="KW-1185">Reference proteome</keyword>
<dbReference type="EMBL" id="CAJVPT010032051">
    <property type="protein sequence ID" value="CAG8700084.1"/>
    <property type="molecule type" value="Genomic_DNA"/>
</dbReference>
<sequence length="145" mass="16683">ALLQLSFYFPNLTLYGTGFQELFAHPVFPSDLETLSSKSPSFTLLLHDVLSTVWSQPGSCVDVVKKIQGRKIRRTMMGDTWGDLESRLQSTSKDVLAFMLDYLREIFAIFCSTTEFCDREGIPLRDVKFQQEQRWIEFIRGEDTG</sequence>
<organism evidence="1 2">
    <name type="scientific">Acaulospora colombiana</name>
    <dbReference type="NCBI Taxonomy" id="27376"/>
    <lineage>
        <taxon>Eukaryota</taxon>
        <taxon>Fungi</taxon>
        <taxon>Fungi incertae sedis</taxon>
        <taxon>Mucoromycota</taxon>
        <taxon>Glomeromycotina</taxon>
        <taxon>Glomeromycetes</taxon>
        <taxon>Diversisporales</taxon>
        <taxon>Acaulosporaceae</taxon>
        <taxon>Acaulospora</taxon>
    </lineage>
</organism>
<accession>A0ACA9PEQ2</accession>
<comment type="caution">
    <text evidence="1">The sequence shown here is derived from an EMBL/GenBank/DDBJ whole genome shotgun (WGS) entry which is preliminary data.</text>
</comment>
<evidence type="ECO:0000313" key="1">
    <source>
        <dbReference type="EMBL" id="CAG8700084.1"/>
    </source>
</evidence>
<reference evidence="1" key="1">
    <citation type="submission" date="2021-06" db="EMBL/GenBank/DDBJ databases">
        <authorList>
            <person name="Kallberg Y."/>
            <person name="Tangrot J."/>
            <person name="Rosling A."/>
        </authorList>
    </citation>
    <scope>NUCLEOTIDE SEQUENCE</scope>
    <source>
        <strain evidence="1">CL356</strain>
    </source>
</reference>
<feature type="non-terminal residue" evidence="1">
    <location>
        <position position="1"/>
    </location>
</feature>
<dbReference type="Proteomes" id="UP000789525">
    <property type="component" value="Unassembled WGS sequence"/>
</dbReference>
<proteinExistence type="predicted"/>
<evidence type="ECO:0000313" key="2">
    <source>
        <dbReference type="Proteomes" id="UP000789525"/>
    </source>
</evidence>
<gene>
    <name evidence="1" type="ORF">ACOLOM_LOCUS10204</name>
</gene>
<name>A0ACA9PEQ2_9GLOM</name>